<evidence type="ECO:0000259" key="1">
    <source>
        <dbReference type="SMART" id="SM00829"/>
    </source>
</evidence>
<evidence type="ECO:0000313" key="2">
    <source>
        <dbReference type="EMBL" id="TQL00187.1"/>
    </source>
</evidence>
<dbReference type="STRING" id="164348.BFF78_33040"/>
<organism evidence="2 3">
    <name type="scientific">Streptomyces puniciscabiei</name>
    <dbReference type="NCBI Taxonomy" id="164348"/>
    <lineage>
        <taxon>Bacteria</taxon>
        <taxon>Bacillati</taxon>
        <taxon>Actinomycetota</taxon>
        <taxon>Actinomycetes</taxon>
        <taxon>Kitasatosporales</taxon>
        <taxon>Streptomycetaceae</taxon>
        <taxon>Streptomyces</taxon>
    </lineage>
</organism>
<dbReference type="InterPro" id="IPR011032">
    <property type="entry name" value="GroES-like_sf"/>
</dbReference>
<dbReference type="InterPro" id="IPR036291">
    <property type="entry name" value="NAD(P)-bd_dom_sf"/>
</dbReference>
<dbReference type="PANTHER" id="PTHR11695">
    <property type="entry name" value="ALCOHOL DEHYDROGENASE RELATED"/>
    <property type="match status" value="1"/>
</dbReference>
<dbReference type="Pfam" id="PF13602">
    <property type="entry name" value="ADH_zinc_N_2"/>
    <property type="match status" value="1"/>
</dbReference>
<dbReference type="SUPFAM" id="SSF51735">
    <property type="entry name" value="NAD(P)-binding Rossmann-fold domains"/>
    <property type="match status" value="1"/>
</dbReference>
<proteinExistence type="predicted"/>
<protein>
    <submittedName>
        <fullName evidence="2">NADPH:quinone reductase-like Zn-dependent oxidoreductase</fullName>
    </submittedName>
</protein>
<dbReference type="SUPFAM" id="SSF50129">
    <property type="entry name" value="GroES-like"/>
    <property type="match status" value="1"/>
</dbReference>
<dbReference type="CDD" id="cd05289">
    <property type="entry name" value="MDR_like_2"/>
    <property type="match status" value="1"/>
</dbReference>
<dbReference type="InterPro" id="IPR020843">
    <property type="entry name" value="ER"/>
</dbReference>
<feature type="domain" description="Enoyl reductase (ER)" evidence="1">
    <location>
        <begin position="10"/>
        <end position="305"/>
    </location>
</feature>
<keyword evidence="3" id="KW-1185">Reference proteome</keyword>
<dbReference type="Pfam" id="PF08240">
    <property type="entry name" value="ADH_N"/>
    <property type="match status" value="1"/>
</dbReference>
<dbReference type="OrthoDB" id="3727682at2"/>
<evidence type="ECO:0000313" key="3">
    <source>
        <dbReference type="Proteomes" id="UP000318103"/>
    </source>
</evidence>
<dbReference type="EMBL" id="VFNX01000001">
    <property type="protein sequence ID" value="TQL00187.1"/>
    <property type="molecule type" value="Genomic_DNA"/>
</dbReference>
<dbReference type="InterPro" id="IPR050700">
    <property type="entry name" value="YIM1/Zinc_Alcohol_DH_Fams"/>
</dbReference>
<reference evidence="2 3" key="1">
    <citation type="submission" date="2019-06" db="EMBL/GenBank/DDBJ databases">
        <title>Sequencing the genomes of 1000 actinobacteria strains.</title>
        <authorList>
            <person name="Klenk H.-P."/>
        </authorList>
    </citation>
    <scope>NUCLEOTIDE SEQUENCE [LARGE SCALE GENOMIC DNA]</scope>
    <source>
        <strain evidence="2 3">DSM 41929</strain>
    </source>
</reference>
<sequence>MKGISYRRYGGPEVLEYGEVRDPKVGPDQVLVKVRAAAVNPVDWKCREGYLDALLDAVFPVVPGWDVSGVVVRPGAAVTEFAVGDEVIGYCREDFLSRGTFAEYVAAPVRTLARKPRNLSFEEAAGLPLAGLTAYQVLVKALEVGRGESVLVHAAAGGVGSLAVQIAAHLGARVIGTASERNHDYVRGLGGEPVTYGEGLAGRVRALAPEGVDAVFDTVGGDTLKTSADLLAPEGRLASIADPEVVRYGGRYCFVRPDAEDLGTLARLAERGVVSVHVQETFPLERAADAHRLNQEGRTRGKIVVTVDGQEAEGSVWTRGEERTLYRTSQEGTL</sequence>
<dbReference type="InterPro" id="IPR013154">
    <property type="entry name" value="ADH-like_N"/>
</dbReference>
<dbReference type="GO" id="GO:0016491">
    <property type="term" value="F:oxidoreductase activity"/>
    <property type="evidence" value="ECO:0007669"/>
    <property type="project" value="InterPro"/>
</dbReference>
<dbReference type="Proteomes" id="UP000318103">
    <property type="component" value="Unassembled WGS sequence"/>
</dbReference>
<dbReference type="SMART" id="SM00829">
    <property type="entry name" value="PKS_ER"/>
    <property type="match status" value="1"/>
</dbReference>
<dbReference type="Gene3D" id="3.40.50.720">
    <property type="entry name" value="NAD(P)-binding Rossmann-like Domain"/>
    <property type="match status" value="1"/>
</dbReference>
<dbReference type="PANTHER" id="PTHR11695:SF294">
    <property type="entry name" value="RETICULON-4-INTERACTING PROTEIN 1, MITOCHONDRIAL"/>
    <property type="match status" value="1"/>
</dbReference>
<name>A0A542UMH5_9ACTN</name>
<accession>A0A542UMH5</accession>
<comment type="caution">
    <text evidence="2">The sequence shown here is derived from an EMBL/GenBank/DDBJ whole genome shotgun (WGS) entry which is preliminary data.</text>
</comment>
<dbReference type="Gene3D" id="3.90.180.10">
    <property type="entry name" value="Medium-chain alcohol dehydrogenases, catalytic domain"/>
    <property type="match status" value="1"/>
</dbReference>
<dbReference type="AlphaFoldDB" id="A0A542UMH5"/>
<gene>
    <name evidence="2" type="ORF">FB563_5275</name>
</gene>
<dbReference type="RefSeq" id="WP_055710204.1">
    <property type="nucleotide sequence ID" value="NZ_JBPJFI010000001.1"/>
</dbReference>